<protein>
    <submittedName>
        <fullName evidence="1">Uncharacterized protein</fullName>
    </submittedName>
</protein>
<evidence type="ECO:0000313" key="1">
    <source>
        <dbReference type="EMBL" id="MFB9312701.1"/>
    </source>
</evidence>
<keyword evidence="2" id="KW-1185">Reference proteome</keyword>
<organism evidence="1 2">
    <name type="scientific">Nocardioides plantarum</name>
    <dbReference type="NCBI Taxonomy" id="29299"/>
    <lineage>
        <taxon>Bacteria</taxon>
        <taxon>Bacillati</taxon>
        <taxon>Actinomycetota</taxon>
        <taxon>Actinomycetes</taxon>
        <taxon>Propionibacteriales</taxon>
        <taxon>Nocardioidaceae</taxon>
        <taxon>Nocardioides</taxon>
    </lineage>
</organism>
<dbReference type="EMBL" id="JBHMDG010000008">
    <property type="protein sequence ID" value="MFB9312701.1"/>
    <property type="molecule type" value="Genomic_DNA"/>
</dbReference>
<reference evidence="1 2" key="1">
    <citation type="submission" date="2024-09" db="EMBL/GenBank/DDBJ databases">
        <authorList>
            <person name="Sun Q."/>
            <person name="Mori K."/>
        </authorList>
    </citation>
    <scope>NUCLEOTIDE SEQUENCE [LARGE SCALE GENOMIC DNA]</scope>
    <source>
        <strain evidence="1 2">JCM 9626</strain>
    </source>
</reference>
<dbReference type="RefSeq" id="WP_140008129.1">
    <property type="nucleotide sequence ID" value="NZ_JBHMDG010000008.1"/>
</dbReference>
<gene>
    <name evidence="1" type="ORF">ACFFRI_06555</name>
</gene>
<comment type="caution">
    <text evidence="1">The sequence shown here is derived from an EMBL/GenBank/DDBJ whole genome shotgun (WGS) entry which is preliminary data.</text>
</comment>
<dbReference type="Proteomes" id="UP001589750">
    <property type="component" value="Unassembled WGS sequence"/>
</dbReference>
<accession>A0ABV5K7H3</accession>
<proteinExistence type="predicted"/>
<name>A0ABV5K7H3_9ACTN</name>
<evidence type="ECO:0000313" key="2">
    <source>
        <dbReference type="Proteomes" id="UP001589750"/>
    </source>
</evidence>
<sequence>MTQLTDERRRVRDLAETLALEYGGALPPGQVLAVVFRSNHALGPDFDLTLAQRLGTCESIARRQLTARLAALQATPTCADRAVARHP</sequence>